<keyword evidence="1" id="KW-1133">Transmembrane helix</keyword>
<keyword evidence="3" id="KW-1185">Reference proteome</keyword>
<evidence type="ECO:0000256" key="1">
    <source>
        <dbReference type="SAM" id="Phobius"/>
    </source>
</evidence>
<feature type="transmembrane region" description="Helical" evidence="1">
    <location>
        <begin position="12"/>
        <end position="35"/>
    </location>
</feature>
<dbReference type="EMBL" id="JBBPBN010000022">
    <property type="protein sequence ID" value="KAK9012212.1"/>
    <property type="molecule type" value="Genomic_DNA"/>
</dbReference>
<accession>A0ABR2RH27</accession>
<feature type="transmembrane region" description="Helical" evidence="1">
    <location>
        <begin position="47"/>
        <end position="67"/>
    </location>
</feature>
<reference evidence="2 3" key="1">
    <citation type="journal article" date="2024" name="G3 (Bethesda)">
        <title>Genome assembly of Hibiscus sabdariffa L. provides insights into metabolisms of medicinal natural products.</title>
        <authorList>
            <person name="Kim T."/>
        </authorList>
    </citation>
    <scope>NUCLEOTIDE SEQUENCE [LARGE SCALE GENOMIC DNA]</scope>
    <source>
        <strain evidence="2">TK-2024</strain>
        <tissue evidence="2">Old leaves</tissue>
    </source>
</reference>
<gene>
    <name evidence="2" type="ORF">V6N11_040279</name>
</gene>
<keyword evidence="1" id="KW-0812">Transmembrane</keyword>
<evidence type="ECO:0000313" key="3">
    <source>
        <dbReference type="Proteomes" id="UP001396334"/>
    </source>
</evidence>
<proteinExistence type="predicted"/>
<comment type="caution">
    <text evidence="2">The sequence shown here is derived from an EMBL/GenBank/DDBJ whole genome shotgun (WGS) entry which is preliminary data.</text>
</comment>
<organism evidence="2 3">
    <name type="scientific">Hibiscus sabdariffa</name>
    <name type="common">roselle</name>
    <dbReference type="NCBI Taxonomy" id="183260"/>
    <lineage>
        <taxon>Eukaryota</taxon>
        <taxon>Viridiplantae</taxon>
        <taxon>Streptophyta</taxon>
        <taxon>Embryophyta</taxon>
        <taxon>Tracheophyta</taxon>
        <taxon>Spermatophyta</taxon>
        <taxon>Magnoliopsida</taxon>
        <taxon>eudicotyledons</taxon>
        <taxon>Gunneridae</taxon>
        <taxon>Pentapetalae</taxon>
        <taxon>rosids</taxon>
        <taxon>malvids</taxon>
        <taxon>Malvales</taxon>
        <taxon>Malvaceae</taxon>
        <taxon>Malvoideae</taxon>
        <taxon>Hibiscus</taxon>
    </lineage>
</organism>
<evidence type="ECO:0000313" key="2">
    <source>
        <dbReference type="EMBL" id="KAK9012212.1"/>
    </source>
</evidence>
<protein>
    <submittedName>
        <fullName evidence="2">Uncharacterized protein</fullName>
    </submittedName>
</protein>
<name>A0ABR2RH27_9ROSI</name>
<sequence length="122" mass="13290">MAKVTSESGHGVAAKAAIAGGLVANTVNACSLHMLKTTEVWSAPWTGWLHGALELLVTWLLLGFHFGRFRVAVLAERLHSRTPFERPVFQGSSIVLVERANGVKRGFLVPFRVHHSSFGGSW</sequence>
<keyword evidence="1" id="KW-0472">Membrane</keyword>
<dbReference type="Proteomes" id="UP001396334">
    <property type="component" value="Unassembled WGS sequence"/>
</dbReference>